<dbReference type="FunFam" id="3.20.20.10:FF:000018">
    <property type="entry name" value="Pyridoxal phosphate homeostasis protein"/>
    <property type="match status" value="1"/>
</dbReference>
<dbReference type="HAMAP" id="MF_02087">
    <property type="entry name" value="PLP_homeostasis"/>
    <property type="match status" value="1"/>
</dbReference>
<reference evidence="7" key="1">
    <citation type="submission" date="2019-02" db="EMBL/GenBank/DDBJ databases">
        <title>Draft genome sequence of Dolichospermum planctonicum NIES-80.</title>
        <authorList>
            <person name="Yamaguchi H."/>
            <person name="Suzuki S."/>
            <person name="Kawachi M."/>
        </authorList>
    </citation>
    <scope>NUCLEOTIDE SEQUENCE [LARGE SCALE GENOMIC DNA]</scope>
    <source>
        <strain evidence="7">NIES-80</strain>
    </source>
</reference>
<evidence type="ECO:0000259" key="5">
    <source>
        <dbReference type="Pfam" id="PF01168"/>
    </source>
</evidence>
<comment type="cofactor">
    <cofactor evidence="3">
        <name>pyridoxal 5'-phosphate</name>
        <dbReference type="ChEBI" id="CHEBI:597326"/>
    </cofactor>
</comment>
<dbReference type="SUPFAM" id="SSF51419">
    <property type="entry name" value="PLP-binding barrel"/>
    <property type="match status" value="1"/>
</dbReference>
<dbReference type="NCBIfam" id="TIGR00044">
    <property type="entry name" value="YggS family pyridoxal phosphate-dependent enzyme"/>
    <property type="match status" value="1"/>
</dbReference>
<dbReference type="InterPro" id="IPR011078">
    <property type="entry name" value="PyrdxlP_homeostasis"/>
</dbReference>
<dbReference type="Gene3D" id="3.20.20.10">
    <property type="entry name" value="Alanine racemase"/>
    <property type="match status" value="1"/>
</dbReference>
<dbReference type="PANTHER" id="PTHR10146:SF14">
    <property type="entry name" value="PYRIDOXAL PHOSPHATE HOMEOSTASIS PROTEIN"/>
    <property type="match status" value="1"/>
</dbReference>
<feature type="domain" description="Alanine racemase N-terminal" evidence="5">
    <location>
        <begin position="13"/>
        <end position="229"/>
    </location>
</feature>
<protein>
    <recommendedName>
        <fullName evidence="2">Pyridoxal phosphate homeostasis protein</fullName>
        <shortName evidence="2">PLP homeostasis protein</shortName>
    </recommendedName>
</protein>
<dbReference type="Pfam" id="PF01168">
    <property type="entry name" value="Ala_racemase_N"/>
    <property type="match status" value="1"/>
</dbReference>
<dbReference type="InterPro" id="IPR001608">
    <property type="entry name" value="Ala_racemase_N"/>
</dbReference>
<dbReference type="CDD" id="cd00635">
    <property type="entry name" value="PLPDE_III_YBL036c_like"/>
    <property type="match status" value="1"/>
</dbReference>
<proteinExistence type="inferred from homology"/>
<dbReference type="RefSeq" id="WP_137906794.1">
    <property type="nucleotide sequence ID" value="NZ_BJCF01000005.1"/>
</dbReference>
<evidence type="ECO:0000256" key="2">
    <source>
        <dbReference type="HAMAP-Rule" id="MF_02087"/>
    </source>
</evidence>
<evidence type="ECO:0000256" key="3">
    <source>
        <dbReference type="PIRSR" id="PIRSR004848-1"/>
    </source>
</evidence>
<dbReference type="EMBL" id="BJCF01000005">
    <property type="protein sequence ID" value="GCL41018.1"/>
    <property type="molecule type" value="Genomic_DNA"/>
</dbReference>
<dbReference type="PIRSF" id="PIRSF004848">
    <property type="entry name" value="YBL036c_PLPDEIII"/>
    <property type="match status" value="1"/>
</dbReference>
<comment type="function">
    <text evidence="2">Pyridoxal 5'-phosphate (PLP)-binding protein, which is involved in PLP homeostasis.</text>
</comment>
<evidence type="ECO:0000313" key="6">
    <source>
        <dbReference type="EMBL" id="GCL41018.1"/>
    </source>
</evidence>
<keyword evidence="1 2" id="KW-0663">Pyridoxal phosphate</keyword>
<comment type="similarity">
    <text evidence="2 4">Belongs to the pyridoxal phosphate-binding protein YggS/PROSC family.</text>
</comment>
<dbReference type="PANTHER" id="PTHR10146">
    <property type="entry name" value="PROLINE SYNTHETASE CO-TRANSCRIBED BACTERIAL HOMOLOG PROTEIN"/>
    <property type="match status" value="1"/>
</dbReference>
<name>A0A480AD13_9CYAN</name>
<sequence length="229" mass="25621">MTNSISDSFAHRRQRLANIRSSLPPTVRLIAVTKRVSTELMREAYTAGIRDFAESRIQEAASKQAELQDLSDITWHFIGHLQSNKAKKALELFQWIHSVDNLALAQRLNTLAQELGVTPKVCLQVKILPDANKSGWMIPELFADLEALNQCQNLQIQGLMTIPPLGLEAEEILNVFNSTYELARTIQSQNWSNITMQQLSMGMSGDYQLAVQAGATMVRLGTILFGQRP</sequence>
<organism evidence="6 7">
    <name type="scientific">Dolichospermum planctonicum</name>
    <dbReference type="NCBI Taxonomy" id="136072"/>
    <lineage>
        <taxon>Bacteria</taxon>
        <taxon>Bacillati</taxon>
        <taxon>Cyanobacteriota</taxon>
        <taxon>Cyanophyceae</taxon>
        <taxon>Nostocales</taxon>
        <taxon>Aphanizomenonaceae</taxon>
        <taxon>Dolichospermum</taxon>
    </lineage>
</organism>
<gene>
    <name evidence="6" type="ORF">NIES80_07110</name>
</gene>
<evidence type="ECO:0000313" key="7">
    <source>
        <dbReference type="Proteomes" id="UP000299367"/>
    </source>
</evidence>
<comment type="caution">
    <text evidence="6">The sequence shown here is derived from an EMBL/GenBank/DDBJ whole genome shotgun (WGS) entry which is preliminary data.</text>
</comment>
<evidence type="ECO:0000256" key="4">
    <source>
        <dbReference type="RuleBase" id="RU004514"/>
    </source>
</evidence>
<dbReference type="InterPro" id="IPR029066">
    <property type="entry name" value="PLP-binding_barrel"/>
</dbReference>
<dbReference type="OrthoDB" id="9804072at2"/>
<accession>A0A480AD13</accession>
<dbReference type="AlphaFoldDB" id="A0A480AD13"/>
<dbReference type="Proteomes" id="UP000299367">
    <property type="component" value="Unassembled WGS sequence"/>
</dbReference>
<dbReference type="GO" id="GO:0030170">
    <property type="term" value="F:pyridoxal phosphate binding"/>
    <property type="evidence" value="ECO:0007669"/>
    <property type="project" value="UniProtKB-UniRule"/>
</dbReference>
<evidence type="ECO:0000256" key="1">
    <source>
        <dbReference type="ARBA" id="ARBA00022898"/>
    </source>
</evidence>
<feature type="modified residue" description="N6-(pyridoxal phosphate)lysine" evidence="2 3">
    <location>
        <position position="34"/>
    </location>
</feature>